<evidence type="ECO:0000313" key="2">
    <source>
        <dbReference type="Proteomes" id="UP000824120"/>
    </source>
</evidence>
<gene>
    <name evidence="1" type="ORF">H5410_013343</name>
</gene>
<sequence>MVFIDLEKAYGKKLKKGSTEVLIRLLCGIHLGYYGHVRWSQDPDKDILIDETRDRVNIKLEEGMEVRLDGQVIHKKGSFKYLGFSILSNGEIYNDVTHHIREGWTK</sequence>
<organism evidence="1 2">
    <name type="scientific">Solanum commersonii</name>
    <name type="common">Commerson's wild potato</name>
    <name type="synonym">Commerson's nightshade</name>
    <dbReference type="NCBI Taxonomy" id="4109"/>
    <lineage>
        <taxon>Eukaryota</taxon>
        <taxon>Viridiplantae</taxon>
        <taxon>Streptophyta</taxon>
        <taxon>Embryophyta</taxon>
        <taxon>Tracheophyta</taxon>
        <taxon>Spermatophyta</taxon>
        <taxon>Magnoliopsida</taxon>
        <taxon>eudicotyledons</taxon>
        <taxon>Gunneridae</taxon>
        <taxon>Pentapetalae</taxon>
        <taxon>asterids</taxon>
        <taxon>lamiids</taxon>
        <taxon>Solanales</taxon>
        <taxon>Solanaceae</taxon>
        <taxon>Solanoideae</taxon>
        <taxon>Solaneae</taxon>
        <taxon>Solanum</taxon>
    </lineage>
</organism>
<accession>A0A9J6AU83</accession>
<name>A0A9J6AU83_SOLCO</name>
<dbReference type="AlphaFoldDB" id="A0A9J6AU83"/>
<proteinExistence type="predicted"/>
<dbReference type="EMBL" id="JACXVP010000002">
    <property type="protein sequence ID" value="KAG5628125.1"/>
    <property type="molecule type" value="Genomic_DNA"/>
</dbReference>
<protein>
    <submittedName>
        <fullName evidence="1">Uncharacterized protein</fullName>
    </submittedName>
</protein>
<keyword evidence="2" id="KW-1185">Reference proteome</keyword>
<evidence type="ECO:0000313" key="1">
    <source>
        <dbReference type="EMBL" id="KAG5628125.1"/>
    </source>
</evidence>
<dbReference type="Proteomes" id="UP000824120">
    <property type="component" value="Chromosome 2"/>
</dbReference>
<comment type="caution">
    <text evidence="1">The sequence shown here is derived from an EMBL/GenBank/DDBJ whole genome shotgun (WGS) entry which is preliminary data.</text>
</comment>
<reference evidence="1 2" key="1">
    <citation type="submission" date="2020-09" db="EMBL/GenBank/DDBJ databases">
        <title>De no assembly of potato wild relative species, Solanum commersonii.</title>
        <authorList>
            <person name="Cho K."/>
        </authorList>
    </citation>
    <scope>NUCLEOTIDE SEQUENCE [LARGE SCALE GENOMIC DNA]</scope>
    <source>
        <strain evidence="1">LZ3.2</strain>
        <tissue evidence="1">Leaf</tissue>
    </source>
</reference>